<evidence type="ECO:0000313" key="5">
    <source>
        <dbReference type="EMBL" id="KAJ3606548.1"/>
    </source>
</evidence>
<evidence type="ECO:0000259" key="3">
    <source>
        <dbReference type="PROSITE" id="PS50003"/>
    </source>
</evidence>
<dbReference type="PROSITE" id="PS50010">
    <property type="entry name" value="DH_2"/>
    <property type="match status" value="1"/>
</dbReference>
<dbReference type="InterPro" id="IPR035899">
    <property type="entry name" value="DBL_dom_sf"/>
</dbReference>
<dbReference type="GO" id="GO:0035556">
    <property type="term" value="P:intracellular signal transduction"/>
    <property type="evidence" value="ECO:0007669"/>
    <property type="project" value="InterPro"/>
</dbReference>
<proteinExistence type="predicted"/>
<feature type="domain" description="DH" evidence="4">
    <location>
        <begin position="146"/>
        <end position="316"/>
    </location>
</feature>
<sequence>MGKQKLLGSVCRGNDWWAEGRWGRNMCGVAVGPSSDAITARRLGFRTKHRLAHWLDSPRLSAASLGSTERTPSATPSDGSDPPSAADRRPLSLVSTLSSGSASSRDDCQAPPPSGTPSPALSGEDIDLEPIEGHSAGKGRGFNGNYVDRVVMEIIETERMYVKDLRMIVEDYLAHIIDQADLSVGPELVCALFGNIEDIYEFNSELLQSLDQCDNDPVAIARCFVTKSEYFEIYTQYCTNYPNSVAALTECMGNKSLAKFFRERQASLKRSLPLGSYLLKPVQRILKYHLLLQEIAKHSDQQGADYEVVEEAIYTMTGEVQSLLLHWKDSDLTTYGELILEGTFKVHRARTERTLFLFDRMLLITKRRGEHYVYKDHISCSTLMLMENAKDSLSFSVTQYKQLKHPHTVQARNLEEKKLWSHHIKRIILENHQAIIPQKAKEAILEMDSIYPSKYRYSPDRLKKALSVQSDELPPESFQVRRKSEPTKQLFESTKAVLKGSLERLTDPEEVGQDSDDADDDMVFLEDYQVADFASSMLAAISCWHSRARALLSLGDATEEEIKSIAQEEENHQRPHALEDPPVQLQDSDSKTRSSEDRAGAIAQHFAGSTRRSSLSSDDARSPGCLSPRLASRTGSRSDSVLSPGAEPRMKSSPFSDTPEVFLPADPNLLMPWEDIKDCGSPTGRGGPQLRDSFLSRHDQLLIGKIKSYYEVAESQDPAFCLRRRESLTSIPTGLVRSSVSHFNCAPSETLHPGEGVRVKPSPSAATTAAGDDQASGEAEPEKQNQGGTIEAGSCPQQGSAVTVGGSVGYAGALARSSVPPQEEEFRSSSEMIQIWQAMERNIGRNAVRRREIPIIHNQNSDPGSAGTEETPVLSEHRTRTAGPAGPAGSLKETLKQWGGEGPVHRPPRVLELRGRAPSQPSRPEKNDPDSAKSKVLSLARQYSQRIKTSKPVVRPQGADPRLAKRTLPCVLEESESSGKDNLSIPLAQPSPTESGVPGPDLATRAPSTVPTGQSAVEEFCWPDVRELRSKYGPSDGPPTQLVGRSLSVPERMTAAAGRAAEFSGVPLSGPQLEGSGRFRLHRTKSLDHRRLSGLQRSRLEKLPEEVSNGSLHSYYVSAEAVLPGDGSRTIVIVEKLPEEPAVETREPVGPVEPVEPAGEENDGENFIQIRSPTSREKISIMAVIDRCKAYQETDEYKLREEEAGFSGGRGKEPDRTATSSAGSEVPESASNQHSVVKNLREKFQKLS</sequence>
<feature type="region of interest" description="Disordered" evidence="2">
    <location>
        <begin position="747"/>
        <end position="799"/>
    </location>
</feature>
<protein>
    <recommendedName>
        <fullName evidence="7">Pleckstrin homology domain-containing family G member 3</fullName>
    </recommendedName>
</protein>
<comment type="caution">
    <text evidence="5">The sequence shown here is derived from an EMBL/GenBank/DDBJ whole genome shotgun (WGS) entry which is preliminary data.</text>
</comment>
<dbReference type="InterPro" id="IPR055251">
    <property type="entry name" value="SOS1_NGEF_PH"/>
</dbReference>
<evidence type="ECO:0000256" key="1">
    <source>
        <dbReference type="ARBA" id="ARBA00022658"/>
    </source>
</evidence>
<organism evidence="5 6">
    <name type="scientific">Muraenolepis orangiensis</name>
    <name type="common">Patagonian moray cod</name>
    <dbReference type="NCBI Taxonomy" id="630683"/>
    <lineage>
        <taxon>Eukaryota</taxon>
        <taxon>Metazoa</taxon>
        <taxon>Chordata</taxon>
        <taxon>Craniata</taxon>
        <taxon>Vertebrata</taxon>
        <taxon>Euteleostomi</taxon>
        <taxon>Actinopterygii</taxon>
        <taxon>Neopterygii</taxon>
        <taxon>Teleostei</taxon>
        <taxon>Neoteleostei</taxon>
        <taxon>Acanthomorphata</taxon>
        <taxon>Zeiogadaria</taxon>
        <taxon>Gadariae</taxon>
        <taxon>Gadiformes</taxon>
        <taxon>Muraenolepidoidei</taxon>
        <taxon>Muraenolepididae</taxon>
        <taxon>Muraenolepis</taxon>
    </lineage>
</organism>
<dbReference type="AlphaFoldDB" id="A0A9Q0EHY2"/>
<dbReference type="CDD" id="cd00160">
    <property type="entry name" value="RhoGEF"/>
    <property type="match status" value="1"/>
</dbReference>
<feature type="compositionally biased region" description="Basic and acidic residues" evidence="2">
    <location>
        <begin position="923"/>
        <end position="933"/>
    </location>
</feature>
<feature type="compositionally biased region" description="Basic and acidic residues" evidence="2">
    <location>
        <begin position="1194"/>
        <end position="1203"/>
    </location>
</feature>
<dbReference type="Proteomes" id="UP001148018">
    <property type="component" value="Unassembled WGS sequence"/>
</dbReference>
<feature type="compositionally biased region" description="Basic and acidic residues" evidence="2">
    <location>
        <begin position="569"/>
        <end position="579"/>
    </location>
</feature>
<dbReference type="GO" id="GO:2000114">
    <property type="term" value="P:regulation of establishment of cell polarity"/>
    <property type="evidence" value="ECO:0007669"/>
    <property type="project" value="TreeGrafter"/>
</dbReference>
<evidence type="ECO:0000313" key="6">
    <source>
        <dbReference type="Proteomes" id="UP001148018"/>
    </source>
</evidence>
<dbReference type="InterPro" id="IPR001331">
    <property type="entry name" value="GDS_CDC24_CS"/>
</dbReference>
<feature type="region of interest" description="Disordered" evidence="2">
    <location>
        <begin position="62"/>
        <end position="137"/>
    </location>
</feature>
<dbReference type="InterPro" id="IPR001849">
    <property type="entry name" value="PH_domain"/>
</dbReference>
<dbReference type="SUPFAM" id="SSF48065">
    <property type="entry name" value="DBL homology domain (DH-domain)"/>
    <property type="match status" value="1"/>
</dbReference>
<dbReference type="EMBL" id="JANIIK010000042">
    <property type="protein sequence ID" value="KAJ3606548.1"/>
    <property type="molecule type" value="Genomic_DNA"/>
</dbReference>
<feature type="compositionally biased region" description="Polar residues" evidence="2">
    <location>
        <begin position="64"/>
        <end position="78"/>
    </location>
</feature>
<accession>A0A9Q0EHY2</accession>
<dbReference type="SUPFAM" id="SSF50729">
    <property type="entry name" value="PH domain-like"/>
    <property type="match status" value="1"/>
</dbReference>
<dbReference type="PANTHER" id="PTHR45924:SF4">
    <property type="entry name" value="PLECKSTRIN HOMOLOGY DOMAIN-CONTAINING FAMILY G MEMBER 3"/>
    <property type="match status" value="1"/>
</dbReference>
<evidence type="ECO:0000259" key="4">
    <source>
        <dbReference type="PROSITE" id="PS50010"/>
    </source>
</evidence>
<feature type="compositionally biased region" description="Polar residues" evidence="2">
    <location>
        <begin position="1217"/>
        <end position="1236"/>
    </location>
</feature>
<dbReference type="InterPro" id="IPR000219">
    <property type="entry name" value="DH_dom"/>
</dbReference>
<evidence type="ECO:0008006" key="7">
    <source>
        <dbReference type="Google" id="ProtNLM"/>
    </source>
</evidence>
<keyword evidence="1" id="KW-0344">Guanine-nucleotide releasing factor</keyword>
<keyword evidence="6" id="KW-1185">Reference proteome</keyword>
<dbReference type="PANTHER" id="PTHR45924">
    <property type="entry name" value="FI17866P1"/>
    <property type="match status" value="1"/>
</dbReference>
<dbReference type="Pfam" id="PF22697">
    <property type="entry name" value="SOS1_NGEF_PH"/>
    <property type="match status" value="1"/>
</dbReference>
<name>A0A9Q0EHY2_9TELE</name>
<feature type="compositionally biased region" description="Low complexity" evidence="2">
    <location>
        <begin position="1148"/>
        <end position="1157"/>
    </location>
</feature>
<feature type="region of interest" description="Disordered" evidence="2">
    <location>
        <begin position="568"/>
        <end position="663"/>
    </location>
</feature>
<feature type="domain" description="PH" evidence="3">
    <location>
        <begin position="331"/>
        <end position="429"/>
    </location>
</feature>
<dbReference type="SMART" id="SM00325">
    <property type="entry name" value="RhoGEF"/>
    <property type="match status" value="1"/>
</dbReference>
<feature type="region of interest" description="Disordered" evidence="2">
    <location>
        <begin position="1194"/>
        <end position="1237"/>
    </location>
</feature>
<dbReference type="GO" id="GO:0031267">
    <property type="term" value="F:small GTPase binding"/>
    <property type="evidence" value="ECO:0007669"/>
    <property type="project" value="TreeGrafter"/>
</dbReference>
<dbReference type="InterPro" id="IPR011993">
    <property type="entry name" value="PH-like_dom_sf"/>
</dbReference>
<dbReference type="GO" id="GO:0005085">
    <property type="term" value="F:guanyl-nucleotide exchange factor activity"/>
    <property type="evidence" value="ECO:0007669"/>
    <property type="project" value="UniProtKB-KW"/>
</dbReference>
<dbReference type="Gene3D" id="1.20.900.10">
    <property type="entry name" value="Dbl homology (DH) domain"/>
    <property type="match status" value="1"/>
</dbReference>
<dbReference type="Pfam" id="PF00621">
    <property type="entry name" value="RhoGEF"/>
    <property type="match status" value="1"/>
</dbReference>
<gene>
    <name evidence="5" type="ORF">NHX12_026069</name>
</gene>
<feature type="compositionally biased region" description="Low complexity" evidence="2">
    <location>
        <begin position="91"/>
        <end position="103"/>
    </location>
</feature>
<dbReference type="Gene3D" id="2.30.29.30">
    <property type="entry name" value="Pleckstrin-homology domain (PH domain)/Phosphotyrosine-binding domain (PTB)"/>
    <property type="match status" value="1"/>
</dbReference>
<reference evidence="5" key="1">
    <citation type="submission" date="2022-07" db="EMBL/GenBank/DDBJ databases">
        <title>Chromosome-level genome of Muraenolepis orangiensis.</title>
        <authorList>
            <person name="Kim J."/>
        </authorList>
    </citation>
    <scope>NUCLEOTIDE SEQUENCE</scope>
    <source>
        <strain evidence="5">KU_S4_2022</strain>
        <tissue evidence="5">Muscle</tissue>
    </source>
</reference>
<dbReference type="OrthoDB" id="1594986at2759"/>
<dbReference type="PROSITE" id="PS50003">
    <property type="entry name" value="PH_DOMAIN"/>
    <property type="match status" value="1"/>
</dbReference>
<dbReference type="SMART" id="SM00233">
    <property type="entry name" value="PH"/>
    <property type="match status" value="1"/>
</dbReference>
<feature type="region of interest" description="Disordered" evidence="2">
    <location>
        <begin position="855"/>
        <end position="1014"/>
    </location>
</feature>
<evidence type="ECO:0000256" key="2">
    <source>
        <dbReference type="SAM" id="MobiDB-lite"/>
    </source>
</evidence>
<feature type="region of interest" description="Disordered" evidence="2">
    <location>
        <begin position="1142"/>
        <end position="1172"/>
    </location>
</feature>
<dbReference type="PROSITE" id="PS00741">
    <property type="entry name" value="DH_1"/>
    <property type="match status" value="1"/>
</dbReference>
<feature type="compositionally biased region" description="Basic and acidic residues" evidence="2">
    <location>
        <begin position="588"/>
        <end position="599"/>
    </location>
</feature>